<dbReference type="Gene3D" id="2.60.200.20">
    <property type="match status" value="1"/>
</dbReference>
<dbReference type="InterPro" id="IPR008984">
    <property type="entry name" value="SMAD_FHA_dom_sf"/>
</dbReference>
<protein>
    <recommendedName>
        <fullName evidence="2">FHA domain-containing protein</fullName>
    </recommendedName>
</protein>
<dbReference type="InterPro" id="IPR050923">
    <property type="entry name" value="Cell_Proc_Reg/RNA_Proc"/>
</dbReference>
<dbReference type="InterPro" id="IPR000253">
    <property type="entry name" value="FHA_dom"/>
</dbReference>
<dbReference type="PANTHER" id="PTHR23308">
    <property type="entry name" value="NUCLEAR INHIBITOR OF PROTEIN PHOSPHATASE-1"/>
    <property type="match status" value="1"/>
</dbReference>
<reference evidence="3" key="1">
    <citation type="submission" date="2018-06" db="EMBL/GenBank/DDBJ databases">
        <authorList>
            <person name="Zhirakovskaya E."/>
        </authorList>
    </citation>
    <scope>NUCLEOTIDE SEQUENCE</scope>
</reference>
<dbReference type="Pfam" id="PF00498">
    <property type="entry name" value="FHA"/>
    <property type="match status" value="1"/>
</dbReference>
<sequence length="422" mass="48216">MPFKLKVKALQGGASFEETYDQPSVLVGRDLQCDVVLQDVKSLVSREHAMIREKEEAYVLIDLESKNKTKLNQHTLRPEQAYPLEENDLIRIGDFELAISSIQMPVKVQKAEPQPESKAHPSVKQDAAKPKKGIEAVFSELNRVFVTHRDESREERKTHLLQVLRRAVDGLDPESAEKVLNRVETSFQGLAYEDQVITQVPEETQGALQDREADACREAYEGLLKIAGTYFDENDAVQTPEGVARLMQRMDQVMSVMFASLADALKGRRQFEQEFDVEATRILSWRFNPVKECDSGEKIGAYLFDWEKEPSIEQGITNLKEGFGDLALHHLGLIAGLNESLRGLLDQLLPDTFEVESQKPGAVSVWMRPFIRFEPFRSWAAWKQFRKKYKTLREEEVKTFETILGPYIVKGYLSVQKQKQNP</sequence>
<dbReference type="SUPFAM" id="SSF49879">
    <property type="entry name" value="SMAD/FHA domain"/>
    <property type="match status" value="1"/>
</dbReference>
<gene>
    <name evidence="3" type="ORF">MNBD_NITROSPIRAE01-1402</name>
</gene>
<dbReference type="Pfam" id="PF20232">
    <property type="entry name" value="T6SS_FHA_C"/>
    <property type="match status" value="1"/>
</dbReference>
<feature type="compositionally biased region" description="Basic and acidic residues" evidence="1">
    <location>
        <begin position="110"/>
        <end position="119"/>
    </location>
</feature>
<name>A0A3B1CQT4_9ZZZZ</name>
<evidence type="ECO:0000259" key="2">
    <source>
        <dbReference type="PROSITE" id="PS50006"/>
    </source>
</evidence>
<feature type="region of interest" description="Disordered" evidence="1">
    <location>
        <begin position="110"/>
        <end position="129"/>
    </location>
</feature>
<dbReference type="AlphaFoldDB" id="A0A3B1CQT4"/>
<dbReference type="EMBL" id="UOGF01000099">
    <property type="protein sequence ID" value="VAX32926.1"/>
    <property type="molecule type" value="Genomic_DNA"/>
</dbReference>
<accession>A0A3B1CQT4</accession>
<dbReference type="CDD" id="cd00060">
    <property type="entry name" value="FHA"/>
    <property type="match status" value="1"/>
</dbReference>
<feature type="domain" description="FHA" evidence="2">
    <location>
        <begin position="25"/>
        <end position="76"/>
    </location>
</feature>
<organism evidence="3">
    <name type="scientific">hydrothermal vent metagenome</name>
    <dbReference type="NCBI Taxonomy" id="652676"/>
    <lineage>
        <taxon>unclassified sequences</taxon>
        <taxon>metagenomes</taxon>
        <taxon>ecological metagenomes</taxon>
    </lineage>
</organism>
<dbReference type="PROSITE" id="PS50006">
    <property type="entry name" value="FHA_DOMAIN"/>
    <property type="match status" value="1"/>
</dbReference>
<dbReference type="InterPro" id="IPR046883">
    <property type="entry name" value="T6SS_FHA_C"/>
</dbReference>
<proteinExistence type="predicted"/>
<evidence type="ECO:0000256" key="1">
    <source>
        <dbReference type="SAM" id="MobiDB-lite"/>
    </source>
</evidence>
<evidence type="ECO:0000313" key="3">
    <source>
        <dbReference type="EMBL" id="VAX32926.1"/>
    </source>
</evidence>
<dbReference type="SMART" id="SM00240">
    <property type="entry name" value="FHA"/>
    <property type="match status" value="1"/>
</dbReference>